<dbReference type="EMBL" id="WMEY01000004">
    <property type="protein sequence ID" value="MYL64549.1"/>
    <property type="molecule type" value="Genomic_DNA"/>
</dbReference>
<sequence length="68" mass="8046">MITKNAGKLSKAYFKSYMQLVMSSRDFSLEKARSYAFEELFQGDELKNGEETYQKFTQAYDELLQELR</sequence>
<evidence type="ECO:0000313" key="2">
    <source>
        <dbReference type="Proteomes" id="UP000447833"/>
    </source>
</evidence>
<proteinExistence type="predicted"/>
<gene>
    <name evidence="1" type="ORF">GLW07_14415</name>
</gene>
<reference evidence="1 2" key="1">
    <citation type="submission" date="2019-11" db="EMBL/GenBank/DDBJ databases">
        <title>Genome sequences of 17 halophilic strains isolated from different environments.</title>
        <authorList>
            <person name="Furrow R.E."/>
        </authorList>
    </citation>
    <scope>NUCLEOTIDE SEQUENCE [LARGE SCALE GENOMIC DNA]</scope>
    <source>
        <strain evidence="1 2">22506_14_FS</strain>
    </source>
</reference>
<organism evidence="1 2">
    <name type="scientific">Guptibacillus hwajinpoensis</name>
    <dbReference type="NCBI Taxonomy" id="208199"/>
    <lineage>
        <taxon>Bacteria</taxon>
        <taxon>Bacillati</taxon>
        <taxon>Bacillota</taxon>
        <taxon>Bacilli</taxon>
        <taxon>Bacillales</taxon>
        <taxon>Guptibacillaceae</taxon>
        <taxon>Guptibacillus</taxon>
    </lineage>
</organism>
<protein>
    <submittedName>
        <fullName evidence="1">Uncharacterized protein</fullName>
    </submittedName>
</protein>
<name>A0A845F184_9BACL</name>
<dbReference type="AlphaFoldDB" id="A0A845F184"/>
<accession>A0A845F184</accession>
<dbReference type="RefSeq" id="WP_160919989.1">
    <property type="nucleotide sequence ID" value="NZ_WMEY01000004.1"/>
</dbReference>
<evidence type="ECO:0000313" key="1">
    <source>
        <dbReference type="EMBL" id="MYL64549.1"/>
    </source>
</evidence>
<dbReference type="Proteomes" id="UP000447833">
    <property type="component" value="Unassembled WGS sequence"/>
</dbReference>
<comment type="caution">
    <text evidence="1">The sequence shown here is derived from an EMBL/GenBank/DDBJ whole genome shotgun (WGS) entry which is preliminary data.</text>
</comment>